<reference evidence="2 3" key="1">
    <citation type="submission" date="2022-10" db="EMBL/GenBank/DDBJ databases">
        <title>Erythrobacter sp. sf7 Genome sequencing.</title>
        <authorList>
            <person name="Park S."/>
        </authorList>
    </citation>
    <scope>NUCLEOTIDE SEQUENCE [LARGE SCALE GENOMIC DNA]</scope>
    <source>
        <strain evidence="3">sf7</strain>
    </source>
</reference>
<organism evidence="2 3">
    <name type="scientific">Erythrobacter fulvus</name>
    <dbReference type="NCBI Taxonomy" id="2987523"/>
    <lineage>
        <taxon>Bacteria</taxon>
        <taxon>Pseudomonadati</taxon>
        <taxon>Pseudomonadota</taxon>
        <taxon>Alphaproteobacteria</taxon>
        <taxon>Sphingomonadales</taxon>
        <taxon>Erythrobacteraceae</taxon>
        <taxon>Erythrobacter/Porphyrobacter group</taxon>
        <taxon>Erythrobacter</taxon>
    </lineage>
</organism>
<dbReference type="EMBL" id="JAQQXQ010000004">
    <property type="protein sequence ID" value="MDC8754184.1"/>
    <property type="molecule type" value="Genomic_DNA"/>
</dbReference>
<comment type="caution">
    <text evidence="2">The sequence shown here is derived from an EMBL/GenBank/DDBJ whole genome shotgun (WGS) entry which is preliminary data.</text>
</comment>
<name>A0ABT5JNU0_9SPHN</name>
<dbReference type="RefSeq" id="WP_273677006.1">
    <property type="nucleotide sequence ID" value="NZ_JAQQXQ010000004.1"/>
</dbReference>
<gene>
    <name evidence="2" type="ORF">OIK40_05940</name>
</gene>
<keyword evidence="1" id="KW-0732">Signal</keyword>
<accession>A0ABT5JNU0</accession>
<feature type="chain" id="PRO_5047334095" description="WD40 repeat protein" evidence="1">
    <location>
        <begin position="23"/>
        <end position="325"/>
    </location>
</feature>
<evidence type="ECO:0000256" key="1">
    <source>
        <dbReference type="SAM" id="SignalP"/>
    </source>
</evidence>
<evidence type="ECO:0000313" key="3">
    <source>
        <dbReference type="Proteomes" id="UP001216558"/>
    </source>
</evidence>
<evidence type="ECO:0000313" key="2">
    <source>
        <dbReference type="EMBL" id="MDC8754184.1"/>
    </source>
</evidence>
<evidence type="ECO:0008006" key="4">
    <source>
        <dbReference type="Google" id="ProtNLM"/>
    </source>
</evidence>
<keyword evidence="3" id="KW-1185">Reference proteome</keyword>
<sequence length="325" mass="35542">MRRLFIVSASIAAISLFGSAIAAPPEGKGKGGGGGGEPDPPSEFVPVIAYKVETSKYEDIRLANIEGDQSCLVLRVNKDNAAGRLRGFAYSAKRKRIAYALNDDLYLATWDTDPCKIEVSSTPFVPALPSDTRNDINNIDFSPDGSKLVFPYHTEIKDDTRDLVVVNIDVPNDLPQRIEVGYGVSDPNFSPNFATTNEVFFTALTASYIVVAYNLENGATREIVTGGNLDSSMEVSKPASSGLVRIAVRDNESGLLQQHDAQGNLAEPLFNARDANLAYSCDNSQILYRFSVNWRNVDVYIGSRDGSSPQLWSSEDLRDPEWLCE</sequence>
<dbReference type="SUPFAM" id="SSF82171">
    <property type="entry name" value="DPP6 N-terminal domain-like"/>
    <property type="match status" value="1"/>
</dbReference>
<protein>
    <recommendedName>
        <fullName evidence="4">WD40 repeat protein</fullName>
    </recommendedName>
</protein>
<feature type="signal peptide" evidence="1">
    <location>
        <begin position="1"/>
        <end position="22"/>
    </location>
</feature>
<dbReference type="Gene3D" id="2.120.10.30">
    <property type="entry name" value="TolB, C-terminal domain"/>
    <property type="match status" value="1"/>
</dbReference>
<proteinExistence type="predicted"/>
<dbReference type="Proteomes" id="UP001216558">
    <property type="component" value="Unassembled WGS sequence"/>
</dbReference>
<dbReference type="InterPro" id="IPR011042">
    <property type="entry name" value="6-blade_b-propeller_TolB-like"/>
</dbReference>